<dbReference type="GO" id="GO:0006508">
    <property type="term" value="P:proteolysis"/>
    <property type="evidence" value="ECO:0007669"/>
    <property type="project" value="UniProtKB-KW"/>
</dbReference>
<dbReference type="GO" id="GO:0008234">
    <property type="term" value="F:cysteine-type peptidase activity"/>
    <property type="evidence" value="ECO:0007669"/>
    <property type="project" value="UniProtKB-KW"/>
</dbReference>
<organism evidence="7 8">
    <name type="scientific">Acidothermus cellulolyticus (strain ATCC 43068 / DSM 8971 / 11B)</name>
    <dbReference type="NCBI Taxonomy" id="351607"/>
    <lineage>
        <taxon>Bacteria</taxon>
        <taxon>Bacillati</taxon>
        <taxon>Actinomycetota</taxon>
        <taxon>Actinomycetes</taxon>
        <taxon>Acidothermales</taxon>
        <taxon>Acidothermaceae</taxon>
        <taxon>Acidothermus</taxon>
    </lineage>
</organism>
<feature type="domain" description="NlpC/P60" evidence="6">
    <location>
        <begin position="262"/>
        <end position="375"/>
    </location>
</feature>
<gene>
    <name evidence="7" type="ordered locus">Acel_2096</name>
</gene>
<dbReference type="Proteomes" id="UP000008221">
    <property type="component" value="Chromosome"/>
</dbReference>
<dbReference type="InterPro" id="IPR038765">
    <property type="entry name" value="Papain-like_cys_pep_sf"/>
</dbReference>
<dbReference type="PANTHER" id="PTHR47359:SF3">
    <property type="entry name" value="NLP_P60 DOMAIN-CONTAINING PROTEIN-RELATED"/>
    <property type="match status" value="1"/>
</dbReference>
<dbReference type="KEGG" id="ace:Acel_2096"/>
<evidence type="ECO:0000256" key="4">
    <source>
        <dbReference type="ARBA" id="ARBA00022807"/>
    </source>
</evidence>
<proteinExistence type="inferred from homology"/>
<dbReference type="PROSITE" id="PS51935">
    <property type="entry name" value="NLPC_P60"/>
    <property type="match status" value="1"/>
</dbReference>
<dbReference type="InterPro" id="IPR051794">
    <property type="entry name" value="PG_Endopeptidase_C40"/>
</dbReference>
<name>A0LWQ8_ACIC1</name>
<keyword evidence="2" id="KW-0645">Protease</keyword>
<dbReference type="InParanoid" id="A0LWQ8"/>
<dbReference type="eggNOG" id="COG0791">
    <property type="taxonomic scope" value="Bacteria"/>
</dbReference>
<evidence type="ECO:0000256" key="1">
    <source>
        <dbReference type="ARBA" id="ARBA00007074"/>
    </source>
</evidence>
<dbReference type="Gene3D" id="6.10.250.3150">
    <property type="match status" value="1"/>
</dbReference>
<dbReference type="AlphaFoldDB" id="A0LWQ8"/>
<dbReference type="SUPFAM" id="SSF54001">
    <property type="entry name" value="Cysteine proteinases"/>
    <property type="match status" value="1"/>
</dbReference>
<accession>A0LWQ8</accession>
<dbReference type="STRING" id="351607.Acel_2096"/>
<evidence type="ECO:0000256" key="2">
    <source>
        <dbReference type="ARBA" id="ARBA00022670"/>
    </source>
</evidence>
<evidence type="ECO:0000313" key="8">
    <source>
        <dbReference type="Proteomes" id="UP000008221"/>
    </source>
</evidence>
<dbReference type="Pfam" id="PF00877">
    <property type="entry name" value="NLPC_P60"/>
    <property type="match status" value="1"/>
</dbReference>
<evidence type="ECO:0000256" key="5">
    <source>
        <dbReference type="SAM" id="Coils"/>
    </source>
</evidence>
<feature type="coiled-coil region" evidence="5">
    <location>
        <begin position="50"/>
        <end position="112"/>
    </location>
</feature>
<keyword evidence="5" id="KW-0175">Coiled coil</keyword>
<dbReference type="Gene3D" id="3.90.1720.10">
    <property type="entry name" value="endopeptidase domain like (from Nostoc punctiforme)"/>
    <property type="match status" value="1"/>
</dbReference>
<comment type="similarity">
    <text evidence="1">Belongs to the peptidase C40 family.</text>
</comment>
<evidence type="ECO:0000256" key="3">
    <source>
        <dbReference type="ARBA" id="ARBA00022801"/>
    </source>
</evidence>
<dbReference type="PANTHER" id="PTHR47359">
    <property type="entry name" value="PEPTIDOGLYCAN DL-ENDOPEPTIDASE CWLO"/>
    <property type="match status" value="1"/>
</dbReference>
<keyword evidence="8" id="KW-1185">Reference proteome</keyword>
<evidence type="ECO:0000259" key="6">
    <source>
        <dbReference type="PROSITE" id="PS51935"/>
    </source>
</evidence>
<protein>
    <submittedName>
        <fullName evidence="7">NLP/P60 protein</fullName>
    </submittedName>
</protein>
<dbReference type="HOGENOM" id="CLU_034085_1_2_11"/>
<reference evidence="7 8" key="1">
    <citation type="journal article" date="2009" name="Genome Res.">
        <title>Complete genome of the cellulolytic thermophile Acidothermus cellulolyticus 11B provides insights into its ecophysiological and evolutionary adaptations.</title>
        <authorList>
            <person name="Barabote R.D."/>
            <person name="Xie G."/>
            <person name="Leu D.H."/>
            <person name="Normand P."/>
            <person name="Necsulea A."/>
            <person name="Daubin V."/>
            <person name="Medigue C."/>
            <person name="Adney W.S."/>
            <person name="Xu X.C."/>
            <person name="Lapidus A."/>
            <person name="Parales R.E."/>
            <person name="Detter C."/>
            <person name="Pujic P."/>
            <person name="Bruce D."/>
            <person name="Lavire C."/>
            <person name="Challacombe J.F."/>
            <person name="Brettin T.S."/>
            <person name="Berry A.M."/>
        </authorList>
    </citation>
    <scope>NUCLEOTIDE SEQUENCE [LARGE SCALE GENOMIC DNA]</scope>
    <source>
        <strain evidence="8">ATCC 43068 / DSM 8971 / 11B</strain>
    </source>
</reference>
<keyword evidence="3" id="KW-0378">Hydrolase</keyword>
<keyword evidence="4" id="KW-0788">Thiol protease</keyword>
<evidence type="ECO:0000313" key="7">
    <source>
        <dbReference type="EMBL" id="ABK53868.1"/>
    </source>
</evidence>
<dbReference type="EMBL" id="CP000481">
    <property type="protein sequence ID" value="ABK53868.1"/>
    <property type="molecule type" value="Genomic_DNA"/>
</dbReference>
<sequence length="375" mass="38532">MPHAVAAASTTSRARRAAIGMLAALCVAVTLVAGWPADAFAAKPSTTAAIAKAQQQLDQLNIASEKAVEAYDQAQNAFAAASARLAAQQKAVANAKLQLAALQEKIRGLAVLEYESGGTTPLIALLVSGDPQTSFRRVDLLAQVNRYHEADLVAVAAAAQKLEQSEKVLAETVAAQRKALGEVSAKKAAVEKLIAKQQALLASLHVKAQQEDAAARAAAQAAAQAAARQYLAAPRVSRSAPRVLADASQPSDGGVAPPAPSGSGAAAALAFAYAQLGKPYVFGGAGPYGYDCSGLTMRAWQAAGVQLSHSAEAQRHEGRPIPLSAVQPGDLIFWGIPAWHVAIYIGGGRVITAPHTGTVVQIQSIWGSPSGAVRP</sequence>
<dbReference type="InterPro" id="IPR000064">
    <property type="entry name" value="NLP_P60_dom"/>
</dbReference>